<evidence type="ECO:0000259" key="2">
    <source>
        <dbReference type="Pfam" id="PF06114"/>
    </source>
</evidence>
<keyword evidence="1" id="KW-0812">Transmembrane</keyword>
<accession>A0A510JI70</accession>
<sequence length="64" mass="7671">MIYLTLKFYIVILKIKKKGNIFVYKGIFFVSLNVNLPINEKKNVLIHELGHYILHRNILLNRKM</sequence>
<name>A0A510JI70_9FUSO</name>
<proteinExistence type="predicted"/>
<feature type="domain" description="IrrE N-terminal-like" evidence="2">
    <location>
        <begin position="27"/>
        <end position="58"/>
    </location>
</feature>
<feature type="transmembrane region" description="Helical" evidence="1">
    <location>
        <begin position="21"/>
        <end position="38"/>
    </location>
</feature>
<dbReference type="Proteomes" id="UP000321892">
    <property type="component" value="Chromosome"/>
</dbReference>
<evidence type="ECO:0000313" key="3">
    <source>
        <dbReference type="EMBL" id="BBM38091.1"/>
    </source>
</evidence>
<dbReference type="KEGG" id="lhf:JCM16775_0798"/>
<protein>
    <submittedName>
        <fullName evidence="3">Toxin-antitoxin system, toxin component domain protein</fullName>
    </submittedName>
</protein>
<dbReference type="RefSeq" id="WP_408610398.1">
    <property type="nucleotide sequence ID" value="NZ_AP019823.1"/>
</dbReference>
<dbReference type="InterPro" id="IPR010359">
    <property type="entry name" value="IrrE_HExxH"/>
</dbReference>
<reference evidence="3 4" key="1">
    <citation type="submission" date="2019-07" db="EMBL/GenBank/DDBJ databases">
        <title>Complete Genome Sequence of Leptotrichia hofstadii Strain JCM16775.</title>
        <authorList>
            <person name="Watanabe S."/>
            <person name="Cui L."/>
        </authorList>
    </citation>
    <scope>NUCLEOTIDE SEQUENCE [LARGE SCALE GENOMIC DNA]</scope>
    <source>
        <strain evidence="3 4">JCM16775</strain>
    </source>
</reference>
<dbReference type="EMBL" id="AP019823">
    <property type="protein sequence ID" value="BBM38091.1"/>
    <property type="molecule type" value="Genomic_DNA"/>
</dbReference>
<organism evidence="3 4">
    <name type="scientific">Leptotrichia hofstadii</name>
    <dbReference type="NCBI Taxonomy" id="157688"/>
    <lineage>
        <taxon>Bacteria</taxon>
        <taxon>Fusobacteriati</taxon>
        <taxon>Fusobacteriota</taxon>
        <taxon>Fusobacteriia</taxon>
        <taxon>Fusobacteriales</taxon>
        <taxon>Leptotrichiaceae</taxon>
        <taxon>Leptotrichia</taxon>
    </lineage>
</organism>
<keyword evidence="1" id="KW-0472">Membrane</keyword>
<evidence type="ECO:0000313" key="4">
    <source>
        <dbReference type="Proteomes" id="UP000321892"/>
    </source>
</evidence>
<keyword evidence="1" id="KW-1133">Transmembrane helix</keyword>
<evidence type="ECO:0000256" key="1">
    <source>
        <dbReference type="SAM" id="Phobius"/>
    </source>
</evidence>
<dbReference type="AlphaFoldDB" id="A0A510JI70"/>
<gene>
    <name evidence="3" type="ORF">JCM16775_0798</name>
</gene>
<dbReference type="Pfam" id="PF06114">
    <property type="entry name" value="Peptidase_M78"/>
    <property type="match status" value="1"/>
</dbReference>
<keyword evidence="4" id="KW-1185">Reference proteome</keyword>